<dbReference type="Pfam" id="PF20090">
    <property type="entry name" value="DUF6482"/>
    <property type="match status" value="1"/>
</dbReference>
<accession>A0A975DEB1</accession>
<keyword evidence="2" id="KW-1185">Reference proteome</keyword>
<dbReference type="InterPro" id="IPR045508">
    <property type="entry name" value="DUF6482"/>
</dbReference>
<dbReference type="RefSeq" id="WP_208841839.1">
    <property type="nucleotide sequence ID" value="NZ_CP072133.1"/>
</dbReference>
<dbReference type="KEGG" id="pxi:J5O05_09350"/>
<reference evidence="1" key="1">
    <citation type="submission" date="2021-03" db="EMBL/GenBank/DDBJ databases">
        <title>Complete Genome of Pseudoalteromonas xiamenensis STKMTI.2, a new potential marine bacterium producing anti-Vibrio compounds.</title>
        <authorList>
            <person name="Handayani D.P."/>
            <person name="Isnansetyo A."/>
            <person name="Istiqomah I."/>
            <person name="Jumina J."/>
        </authorList>
    </citation>
    <scope>NUCLEOTIDE SEQUENCE</scope>
    <source>
        <strain evidence="1">STKMTI.2</strain>
    </source>
</reference>
<name>A0A975DEB1_9GAMM</name>
<gene>
    <name evidence="1" type="ORF">J5O05_09350</name>
</gene>
<dbReference type="AlphaFoldDB" id="A0A975DEB1"/>
<proteinExistence type="predicted"/>
<dbReference type="EMBL" id="CP072133">
    <property type="protein sequence ID" value="QTH70243.1"/>
    <property type="molecule type" value="Genomic_DNA"/>
</dbReference>
<evidence type="ECO:0000313" key="2">
    <source>
        <dbReference type="Proteomes" id="UP000664904"/>
    </source>
</evidence>
<protein>
    <submittedName>
        <fullName evidence="1">Uncharacterized protein</fullName>
    </submittedName>
</protein>
<sequence length="102" mass="11850">MAGIEFSELVYHQPLQKVVVHSRDLALYQVSVLINHVEYFVKEANGEFLNALNPLEVQKRFDGLNYLTMVLRHESAYDEMIGQPVRKEQNVLEVSFGQNHLY</sequence>
<evidence type="ECO:0000313" key="1">
    <source>
        <dbReference type="EMBL" id="QTH70243.1"/>
    </source>
</evidence>
<dbReference type="Proteomes" id="UP000664904">
    <property type="component" value="Chromosome"/>
</dbReference>
<organism evidence="1 2">
    <name type="scientific">Pseudoalteromonas xiamenensis</name>
    <dbReference type="NCBI Taxonomy" id="882626"/>
    <lineage>
        <taxon>Bacteria</taxon>
        <taxon>Pseudomonadati</taxon>
        <taxon>Pseudomonadota</taxon>
        <taxon>Gammaproteobacteria</taxon>
        <taxon>Alteromonadales</taxon>
        <taxon>Pseudoalteromonadaceae</taxon>
        <taxon>Pseudoalteromonas</taxon>
    </lineage>
</organism>